<gene>
    <name evidence="7" type="ORF">D7V64_15290</name>
</gene>
<keyword evidence="4 6" id="KW-1133">Transmembrane helix</keyword>
<evidence type="ECO:0000256" key="5">
    <source>
        <dbReference type="ARBA" id="ARBA00023136"/>
    </source>
</evidence>
<name>A0A3A8FNN7_9GAMM</name>
<evidence type="ECO:0000313" key="8">
    <source>
        <dbReference type="Proteomes" id="UP000281084"/>
    </source>
</evidence>
<feature type="transmembrane region" description="Helical" evidence="6">
    <location>
        <begin position="332"/>
        <end position="349"/>
    </location>
</feature>
<sequence>MMNLIFKKYLNNKSVLQGTFMILVCSLGAALIAFLTNIVLVRNLSVGEYGVISSQITLLNLLSPCLALGLSTYWLKLFAKEGNSAYRWIEPSKKIIEANIIISIIFLMMYAYFNKHVDFLKFMLLSTYCYALFSIEISVARSQISQNYKAQALFQLLPHLVRFVLFYIYVICFNEFNLEHAIYLYALSSLIILLFSYRGNKNFLNYKVKIENEAVEKNKELIKGSIIFWLAGLFYLTYVQSSIYIVNLMSTSVQAGLYSAAFVLIMSTYILPSVIYQKILTPFLHRWAYHDEKKLRLNFKIGSLIMLFLGIILFLFFYIFSEIIIYKFYGDTYKSAVVLLKILSLAIPLRFVSSSMGSVLSTREFMKIKVIILAVAALLNIICNLIFIKYYAAMGAAIVMVLTELFVLISMWFFCYKFFHMKSKAI</sequence>
<feature type="transmembrane region" description="Helical" evidence="6">
    <location>
        <begin position="297"/>
        <end position="320"/>
    </location>
</feature>
<dbReference type="InterPro" id="IPR050833">
    <property type="entry name" value="Poly_Biosynth_Transport"/>
</dbReference>
<feature type="transmembrane region" description="Helical" evidence="6">
    <location>
        <begin position="20"/>
        <end position="40"/>
    </location>
</feature>
<dbReference type="PANTHER" id="PTHR30250">
    <property type="entry name" value="PST FAMILY PREDICTED COLANIC ACID TRANSPORTER"/>
    <property type="match status" value="1"/>
</dbReference>
<feature type="transmembrane region" description="Helical" evidence="6">
    <location>
        <begin position="257"/>
        <end position="276"/>
    </location>
</feature>
<evidence type="ECO:0000256" key="4">
    <source>
        <dbReference type="ARBA" id="ARBA00022989"/>
    </source>
</evidence>
<dbReference type="Pfam" id="PF01943">
    <property type="entry name" value="Polysacc_synt"/>
    <property type="match status" value="1"/>
</dbReference>
<feature type="transmembrane region" description="Helical" evidence="6">
    <location>
        <begin position="95"/>
        <end position="113"/>
    </location>
</feature>
<comment type="subcellular location">
    <subcellularLocation>
        <location evidence="1">Cell membrane</location>
        <topology evidence="1">Multi-pass membrane protein</topology>
    </subcellularLocation>
</comment>
<feature type="transmembrane region" description="Helical" evidence="6">
    <location>
        <begin position="397"/>
        <end position="419"/>
    </location>
</feature>
<proteinExistence type="predicted"/>
<keyword evidence="3 6" id="KW-0812">Transmembrane</keyword>
<protein>
    <submittedName>
        <fullName evidence="7">Uncharacterized protein</fullName>
    </submittedName>
</protein>
<reference evidence="7 8" key="1">
    <citation type="submission" date="2018-09" db="EMBL/GenBank/DDBJ databases">
        <title>The draft genome of Acinetobacter spp. strains.</title>
        <authorList>
            <person name="Qin J."/>
            <person name="Feng Y."/>
            <person name="Zong Z."/>
        </authorList>
    </citation>
    <scope>NUCLEOTIDE SEQUENCE [LARGE SCALE GENOMIC DNA]</scope>
    <source>
        <strain evidence="7 8">WCHAc060002</strain>
    </source>
</reference>
<keyword evidence="5 6" id="KW-0472">Membrane</keyword>
<feature type="transmembrane region" description="Helical" evidence="6">
    <location>
        <begin position="370"/>
        <end position="391"/>
    </location>
</feature>
<dbReference type="Proteomes" id="UP000281084">
    <property type="component" value="Unassembled WGS sequence"/>
</dbReference>
<dbReference type="RefSeq" id="WP_120368239.1">
    <property type="nucleotide sequence ID" value="NZ_RAXZ01000034.1"/>
</dbReference>
<accession>A0A3A8FNN7</accession>
<dbReference type="EMBL" id="RAXZ01000034">
    <property type="protein sequence ID" value="RKG48342.1"/>
    <property type="molecule type" value="Genomic_DNA"/>
</dbReference>
<evidence type="ECO:0000313" key="7">
    <source>
        <dbReference type="EMBL" id="RKG48342.1"/>
    </source>
</evidence>
<dbReference type="SUPFAM" id="SSF103473">
    <property type="entry name" value="MFS general substrate transporter"/>
    <property type="match status" value="1"/>
</dbReference>
<feature type="transmembrane region" description="Helical" evidence="6">
    <location>
        <begin position="182"/>
        <end position="200"/>
    </location>
</feature>
<feature type="transmembrane region" description="Helical" evidence="6">
    <location>
        <begin position="52"/>
        <end position="75"/>
    </location>
</feature>
<evidence type="ECO:0000256" key="1">
    <source>
        <dbReference type="ARBA" id="ARBA00004651"/>
    </source>
</evidence>
<comment type="caution">
    <text evidence="7">The sequence shown here is derived from an EMBL/GenBank/DDBJ whole genome shotgun (WGS) entry which is preliminary data.</text>
</comment>
<dbReference type="InterPro" id="IPR002797">
    <property type="entry name" value="Polysacc_synth"/>
</dbReference>
<evidence type="ECO:0000256" key="6">
    <source>
        <dbReference type="SAM" id="Phobius"/>
    </source>
</evidence>
<evidence type="ECO:0000256" key="3">
    <source>
        <dbReference type="ARBA" id="ARBA00022692"/>
    </source>
</evidence>
<feature type="transmembrane region" description="Helical" evidence="6">
    <location>
        <begin position="221"/>
        <end position="245"/>
    </location>
</feature>
<keyword evidence="2" id="KW-1003">Cell membrane</keyword>
<dbReference type="AlphaFoldDB" id="A0A3A8FNN7"/>
<organism evidence="7 8">
    <name type="scientific">Acinetobacter cumulans</name>
    <dbReference type="NCBI Taxonomy" id="2136182"/>
    <lineage>
        <taxon>Bacteria</taxon>
        <taxon>Pseudomonadati</taxon>
        <taxon>Pseudomonadota</taxon>
        <taxon>Gammaproteobacteria</taxon>
        <taxon>Moraxellales</taxon>
        <taxon>Moraxellaceae</taxon>
        <taxon>Acinetobacter</taxon>
    </lineage>
</organism>
<dbReference type="GO" id="GO:0005886">
    <property type="term" value="C:plasma membrane"/>
    <property type="evidence" value="ECO:0007669"/>
    <property type="project" value="UniProtKB-SubCell"/>
</dbReference>
<evidence type="ECO:0000256" key="2">
    <source>
        <dbReference type="ARBA" id="ARBA00022475"/>
    </source>
</evidence>
<dbReference type="PANTHER" id="PTHR30250:SF11">
    <property type="entry name" value="O-ANTIGEN TRANSPORTER-RELATED"/>
    <property type="match status" value="1"/>
</dbReference>
<dbReference type="InterPro" id="IPR036259">
    <property type="entry name" value="MFS_trans_sf"/>
</dbReference>
<feature type="transmembrane region" description="Helical" evidence="6">
    <location>
        <begin position="152"/>
        <end position="170"/>
    </location>
</feature>
<feature type="transmembrane region" description="Helical" evidence="6">
    <location>
        <begin position="119"/>
        <end position="140"/>
    </location>
</feature>